<dbReference type="Proteomes" id="UP000178606">
    <property type="component" value="Unassembled WGS sequence"/>
</dbReference>
<keyword evidence="1" id="KW-0802">TPR repeat</keyword>
<dbReference type="Pfam" id="PF13432">
    <property type="entry name" value="TPR_16"/>
    <property type="match status" value="1"/>
</dbReference>
<organism evidence="3 4">
    <name type="scientific">Handelsmanbacteria sp. (strain RIFCSPLOWO2_12_FULL_64_10)</name>
    <dbReference type="NCBI Taxonomy" id="1817868"/>
    <lineage>
        <taxon>Bacteria</taxon>
        <taxon>Candidatus Handelsmaniibacteriota</taxon>
    </lineage>
</organism>
<evidence type="ECO:0000313" key="4">
    <source>
        <dbReference type="Proteomes" id="UP000178606"/>
    </source>
</evidence>
<proteinExistence type="predicted"/>
<dbReference type="SMART" id="SM00028">
    <property type="entry name" value="TPR"/>
    <property type="match status" value="5"/>
</dbReference>
<feature type="region of interest" description="Disordered" evidence="2">
    <location>
        <begin position="407"/>
        <end position="427"/>
    </location>
</feature>
<protein>
    <submittedName>
        <fullName evidence="3">Uncharacterized protein</fullName>
    </submittedName>
</protein>
<dbReference type="PROSITE" id="PS50005">
    <property type="entry name" value="TPR"/>
    <property type="match status" value="1"/>
</dbReference>
<dbReference type="AlphaFoldDB" id="A0A1F6CSG6"/>
<evidence type="ECO:0000313" key="3">
    <source>
        <dbReference type="EMBL" id="OGG52093.1"/>
    </source>
</evidence>
<dbReference type="Gene3D" id="1.25.40.10">
    <property type="entry name" value="Tetratricopeptide repeat domain"/>
    <property type="match status" value="1"/>
</dbReference>
<dbReference type="NCBIfam" id="TIGR04514">
    <property type="entry name" value="GWxTD_dom"/>
    <property type="match status" value="1"/>
</dbReference>
<dbReference type="InterPro" id="IPR019734">
    <property type="entry name" value="TPR_rpt"/>
</dbReference>
<dbReference type="SUPFAM" id="SSF48452">
    <property type="entry name" value="TPR-like"/>
    <property type="match status" value="1"/>
</dbReference>
<dbReference type="PANTHER" id="PTHR12558:SF13">
    <property type="entry name" value="CELL DIVISION CYCLE PROTEIN 27 HOMOLOG"/>
    <property type="match status" value="1"/>
</dbReference>
<accession>A0A1F6CSG6</accession>
<dbReference type="InterPro" id="IPR011990">
    <property type="entry name" value="TPR-like_helical_dom_sf"/>
</dbReference>
<sequence>MLAICRKGLLAGVVFGVAVFAWGISAGFGDEGMPSAAEVDSLTARAMGSANSDSLLLAVRALEQVARHHPDSARVSLRIGQLYARLRRSDQAIRAFSQAVAADPGLFEAHLGLGLAFLDLKDDWRNALPSFQLAVALDTNRVESLYHLARGYVRGGREEARKIAARAIRVDPAYAPPFLLLAQAYEEEQHEDMALFYYQEYLDRGGKEEEGAFRFARRLADRGRERKAERLLARMRDPRSYTLLSQILANRGDYEGALLAFEEYIGSLREEEQELYRDISLVAGPLEGAAYRRTPPEDRREFLRRFWLERDPFLATGGLMRWLEHYRRVLYARERFAGSQYPWDRRGEVYIRYGEPDYRSAWGEITPKVPQAVQTIQTELARSLYGPDAVAHTFWGPVYPVRTDRSVGAAPEGPEMADVPQGPHEGSALSRLGASPSDTLGFSSYKPVTQGLMSSTVKWETWVYTKVGGGIEIVFTDEVGKGKFDYAPIPILSAEDLKRLKERDPTEVVRVRRLLYEYAPETRMRGVIQALPEAYDPGDFEGIDFHFDALDLRGPGGQTEVRVCLGIPIRNLQVSEAGEVATVNRRVALVESRSKQVHQACGDIQVSLAGAEKSVLLEEFPFTVAPSDYRLAIQVWRLGTKRMGVYHQPLAVESYAGDSLMVSDLQVARRVAPADSSQTGPALRSNFRVTPAPGRIFYKGDHVFLYFEVYNLTMDTLGQTHYEVTYTVSDASRSPLLIRAISGLAGRGGEGAVTAHFEQKGTAESVPSYVELQIENAGVGENLIHLAVKDLNSGARVSKTASFRFVANPNLTSEP</sequence>
<evidence type="ECO:0000256" key="2">
    <source>
        <dbReference type="SAM" id="MobiDB-lite"/>
    </source>
</evidence>
<reference evidence="3 4" key="1">
    <citation type="journal article" date="2016" name="Nat. Commun.">
        <title>Thousands of microbial genomes shed light on interconnected biogeochemical processes in an aquifer system.</title>
        <authorList>
            <person name="Anantharaman K."/>
            <person name="Brown C.T."/>
            <person name="Hug L.A."/>
            <person name="Sharon I."/>
            <person name="Castelle C.J."/>
            <person name="Probst A.J."/>
            <person name="Thomas B.C."/>
            <person name="Singh A."/>
            <person name="Wilkins M.J."/>
            <person name="Karaoz U."/>
            <person name="Brodie E.L."/>
            <person name="Williams K.H."/>
            <person name="Hubbard S.S."/>
            <person name="Banfield J.F."/>
        </authorList>
    </citation>
    <scope>NUCLEOTIDE SEQUENCE [LARGE SCALE GENOMIC DNA]</scope>
    <source>
        <strain evidence="4">RIFCSPLOWO2_12_FULL_64_10</strain>
    </source>
</reference>
<dbReference type="PANTHER" id="PTHR12558">
    <property type="entry name" value="CELL DIVISION CYCLE 16,23,27"/>
    <property type="match status" value="1"/>
</dbReference>
<gene>
    <name evidence="3" type="ORF">A3F84_19780</name>
</gene>
<dbReference type="EMBL" id="MFKF01000157">
    <property type="protein sequence ID" value="OGG52093.1"/>
    <property type="molecule type" value="Genomic_DNA"/>
</dbReference>
<feature type="repeat" description="TPR" evidence="1">
    <location>
        <begin position="73"/>
        <end position="106"/>
    </location>
</feature>
<comment type="caution">
    <text evidence="3">The sequence shown here is derived from an EMBL/GenBank/DDBJ whole genome shotgun (WGS) entry which is preliminary data.</text>
</comment>
<dbReference type="InterPro" id="IPR030959">
    <property type="entry name" value="GWxTD_dom"/>
</dbReference>
<evidence type="ECO:0000256" key="1">
    <source>
        <dbReference type="PROSITE-ProRule" id="PRU00339"/>
    </source>
</evidence>
<name>A0A1F6CSG6_HANXR</name>